<dbReference type="InterPro" id="IPR052711">
    <property type="entry name" value="Zinc_ADH-like"/>
</dbReference>
<dbReference type="PANTHER" id="PTHR45033:SF2">
    <property type="entry name" value="ZINC-TYPE ALCOHOL DEHYDROGENASE-LIKE PROTEIN C1773.06C"/>
    <property type="match status" value="1"/>
</dbReference>
<evidence type="ECO:0000313" key="2">
    <source>
        <dbReference type="EMBL" id="PPQ83214.1"/>
    </source>
</evidence>
<dbReference type="AlphaFoldDB" id="A0A409WXG7"/>
<dbReference type="InterPro" id="IPR011032">
    <property type="entry name" value="GroES-like_sf"/>
</dbReference>
<dbReference type="Proteomes" id="UP000283269">
    <property type="component" value="Unassembled WGS sequence"/>
</dbReference>
<dbReference type="InterPro" id="IPR013149">
    <property type="entry name" value="ADH-like_C"/>
</dbReference>
<dbReference type="Pfam" id="PF08240">
    <property type="entry name" value="ADH_N"/>
    <property type="match status" value="1"/>
</dbReference>
<dbReference type="Gene3D" id="3.40.50.720">
    <property type="entry name" value="NAD(P)-binding Rossmann-like Domain"/>
    <property type="match status" value="1"/>
</dbReference>
<dbReference type="Pfam" id="PF00107">
    <property type="entry name" value="ADH_zinc_N"/>
    <property type="match status" value="1"/>
</dbReference>
<dbReference type="SUPFAM" id="SSF50129">
    <property type="entry name" value="GroES-like"/>
    <property type="match status" value="1"/>
</dbReference>
<keyword evidence="3" id="KW-1185">Reference proteome</keyword>
<name>A0A409WXG7_PSICY</name>
<protein>
    <submittedName>
        <fullName evidence="2">Alcohol dehydrogenase</fullName>
    </submittedName>
</protein>
<dbReference type="EMBL" id="NHYD01003033">
    <property type="protein sequence ID" value="PPQ83214.1"/>
    <property type="molecule type" value="Genomic_DNA"/>
</dbReference>
<evidence type="ECO:0000313" key="3">
    <source>
        <dbReference type="Proteomes" id="UP000283269"/>
    </source>
</evidence>
<feature type="domain" description="Enoyl reductase (ER)" evidence="1">
    <location>
        <begin position="17"/>
        <end position="304"/>
    </location>
</feature>
<dbReference type="InterPro" id="IPR036291">
    <property type="entry name" value="NAD(P)-bd_dom_sf"/>
</dbReference>
<dbReference type="STRING" id="93625.A0A409WXG7"/>
<dbReference type="CDD" id="cd08276">
    <property type="entry name" value="MDR7"/>
    <property type="match status" value="1"/>
</dbReference>
<dbReference type="InParanoid" id="A0A409WXG7"/>
<dbReference type="OrthoDB" id="9930022at2759"/>
<reference evidence="2 3" key="1">
    <citation type="journal article" date="2018" name="Evol. Lett.">
        <title>Horizontal gene cluster transfer increased hallucinogenic mushroom diversity.</title>
        <authorList>
            <person name="Reynolds H.T."/>
            <person name="Vijayakumar V."/>
            <person name="Gluck-Thaler E."/>
            <person name="Korotkin H.B."/>
            <person name="Matheny P.B."/>
            <person name="Slot J.C."/>
        </authorList>
    </citation>
    <scope>NUCLEOTIDE SEQUENCE [LARGE SCALE GENOMIC DNA]</scope>
    <source>
        <strain evidence="2 3">2631</strain>
    </source>
</reference>
<accession>A0A409WXG7</accession>
<dbReference type="Gene3D" id="3.90.180.10">
    <property type="entry name" value="Medium-chain alcohol dehydrogenases, catalytic domain"/>
    <property type="match status" value="2"/>
</dbReference>
<dbReference type="PANTHER" id="PTHR45033">
    <property type="match status" value="1"/>
</dbReference>
<organism evidence="2 3">
    <name type="scientific">Psilocybe cyanescens</name>
    <dbReference type="NCBI Taxonomy" id="93625"/>
    <lineage>
        <taxon>Eukaryota</taxon>
        <taxon>Fungi</taxon>
        <taxon>Dikarya</taxon>
        <taxon>Basidiomycota</taxon>
        <taxon>Agaricomycotina</taxon>
        <taxon>Agaricomycetes</taxon>
        <taxon>Agaricomycetidae</taxon>
        <taxon>Agaricales</taxon>
        <taxon>Agaricineae</taxon>
        <taxon>Strophariaceae</taxon>
        <taxon>Psilocybe</taxon>
    </lineage>
</organism>
<evidence type="ECO:0000259" key="1">
    <source>
        <dbReference type="SMART" id="SM00829"/>
    </source>
</evidence>
<gene>
    <name evidence="2" type="ORF">CVT25_004273</name>
</gene>
<dbReference type="InterPro" id="IPR013154">
    <property type="entry name" value="ADH-like_N"/>
</dbReference>
<dbReference type="GO" id="GO:0016491">
    <property type="term" value="F:oxidoreductase activity"/>
    <property type="evidence" value="ECO:0007669"/>
    <property type="project" value="InterPro"/>
</dbReference>
<comment type="caution">
    <text evidence="2">The sequence shown here is derived from an EMBL/GenBank/DDBJ whole genome shotgun (WGS) entry which is preliminary data.</text>
</comment>
<proteinExistence type="predicted"/>
<sequence length="307" mass="32758">MSSIPTETQQYVLTKVGTYENLRKQDAPVAKTKANEVLVKVHAVSLQYRDLAISRGTYPVGKDGVVPCSDMSGEVIAVGEDVTTWKDGDRVCSNFCTDHIFGDTNAKIIQTSLGGQSSAYNALQGPVPIKAGDTVLVLGTGGVSIFALQFAVASGATVIATSSSNEKLVTATKLGAKHIINYKEKPDWDNETNGVGVDYVIEVGGEGTLARSLNAVRVNGTVAVIGFISKDTSDANFVLPVITRSILVRGVYIGPVSEFVNMNRLINANPDKTKPVIDRVFSFNEAVEAYAHLESQKHVGKIVIRVA</sequence>
<dbReference type="SMART" id="SM00829">
    <property type="entry name" value="PKS_ER"/>
    <property type="match status" value="1"/>
</dbReference>
<dbReference type="SUPFAM" id="SSF51735">
    <property type="entry name" value="NAD(P)-binding Rossmann-fold domains"/>
    <property type="match status" value="1"/>
</dbReference>
<dbReference type="InterPro" id="IPR020843">
    <property type="entry name" value="ER"/>
</dbReference>